<keyword evidence="16" id="KW-1185">Reference proteome</keyword>
<dbReference type="Proteomes" id="UP000243606">
    <property type="component" value="Unassembled WGS sequence"/>
</dbReference>
<dbReference type="PROSITE" id="PS50109">
    <property type="entry name" value="HIS_KIN"/>
    <property type="match status" value="1"/>
</dbReference>
<dbReference type="InterPro" id="IPR005467">
    <property type="entry name" value="His_kinase_dom"/>
</dbReference>
<comment type="subcellular location">
    <subcellularLocation>
        <location evidence="2">Membrane</location>
        <topology evidence="2">Multi-pass membrane protein</topology>
    </subcellularLocation>
</comment>
<dbReference type="InterPro" id="IPR003594">
    <property type="entry name" value="HATPase_dom"/>
</dbReference>
<dbReference type="Gene3D" id="1.10.287.130">
    <property type="match status" value="1"/>
</dbReference>
<evidence type="ECO:0000313" key="16">
    <source>
        <dbReference type="Proteomes" id="UP000243606"/>
    </source>
</evidence>
<name>A0A1I3J3N4_9PSED</name>
<evidence type="ECO:0000256" key="3">
    <source>
        <dbReference type="ARBA" id="ARBA00012438"/>
    </source>
</evidence>
<evidence type="ECO:0000256" key="8">
    <source>
        <dbReference type="ARBA" id="ARBA00022777"/>
    </source>
</evidence>
<dbReference type="InterPro" id="IPR003661">
    <property type="entry name" value="HisK_dim/P_dom"/>
</dbReference>
<comment type="catalytic activity">
    <reaction evidence="1">
        <text>ATP + protein L-histidine = ADP + protein N-phospho-L-histidine.</text>
        <dbReference type="EC" id="2.7.13.3"/>
    </reaction>
</comment>
<keyword evidence="5" id="KW-0808">Transferase</keyword>
<evidence type="ECO:0000259" key="14">
    <source>
        <dbReference type="PROSITE" id="PS50109"/>
    </source>
</evidence>
<evidence type="ECO:0000256" key="13">
    <source>
        <dbReference type="SAM" id="Phobius"/>
    </source>
</evidence>
<reference evidence="16" key="1">
    <citation type="submission" date="2016-10" db="EMBL/GenBank/DDBJ databases">
        <authorList>
            <person name="Varghese N."/>
            <person name="Submissions S."/>
        </authorList>
    </citation>
    <scope>NUCLEOTIDE SEQUENCE [LARGE SCALE GENOMIC DNA]</scope>
    <source>
        <strain evidence="16">LMG 24016</strain>
    </source>
</reference>
<accession>A0A1I3J3N4</accession>
<dbReference type="SMART" id="SM00387">
    <property type="entry name" value="HATPase_c"/>
    <property type="match status" value="1"/>
</dbReference>
<protein>
    <recommendedName>
        <fullName evidence="3">histidine kinase</fullName>
        <ecNumber evidence="3">2.7.13.3</ecNumber>
    </recommendedName>
</protein>
<dbReference type="PANTHER" id="PTHR45436">
    <property type="entry name" value="SENSOR HISTIDINE KINASE YKOH"/>
    <property type="match status" value="1"/>
</dbReference>
<keyword evidence="4" id="KW-0597">Phosphoprotein</keyword>
<dbReference type="CDD" id="cd00075">
    <property type="entry name" value="HATPase"/>
    <property type="match status" value="1"/>
</dbReference>
<dbReference type="InterPro" id="IPR036097">
    <property type="entry name" value="HisK_dim/P_sf"/>
</dbReference>
<dbReference type="Pfam" id="PF08521">
    <property type="entry name" value="2CSK_N"/>
    <property type="match status" value="1"/>
</dbReference>
<keyword evidence="12 13" id="KW-0472">Membrane</keyword>
<dbReference type="SMART" id="SM00388">
    <property type="entry name" value="HisKA"/>
    <property type="match status" value="1"/>
</dbReference>
<evidence type="ECO:0000256" key="4">
    <source>
        <dbReference type="ARBA" id="ARBA00022553"/>
    </source>
</evidence>
<dbReference type="Pfam" id="PF00512">
    <property type="entry name" value="HisKA"/>
    <property type="match status" value="1"/>
</dbReference>
<dbReference type="STRING" id="425504.SAMN05216206_2363"/>
<evidence type="ECO:0000256" key="5">
    <source>
        <dbReference type="ARBA" id="ARBA00022679"/>
    </source>
</evidence>
<proteinExistence type="predicted"/>
<evidence type="ECO:0000256" key="2">
    <source>
        <dbReference type="ARBA" id="ARBA00004141"/>
    </source>
</evidence>
<evidence type="ECO:0000256" key="9">
    <source>
        <dbReference type="ARBA" id="ARBA00022840"/>
    </source>
</evidence>
<evidence type="ECO:0000256" key="11">
    <source>
        <dbReference type="ARBA" id="ARBA00023012"/>
    </source>
</evidence>
<keyword evidence="10 13" id="KW-1133">Transmembrane helix</keyword>
<dbReference type="PANTHER" id="PTHR45436:SF14">
    <property type="entry name" value="SENSOR PROTEIN QSEC"/>
    <property type="match status" value="1"/>
</dbReference>
<dbReference type="Gene3D" id="3.30.565.10">
    <property type="entry name" value="Histidine kinase-like ATPase, C-terminal domain"/>
    <property type="match status" value="1"/>
</dbReference>
<gene>
    <name evidence="15" type="ORF">SAMN05216206_2363</name>
</gene>
<dbReference type="InterPro" id="IPR004358">
    <property type="entry name" value="Sig_transdc_His_kin-like_C"/>
</dbReference>
<evidence type="ECO:0000256" key="7">
    <source>
        <dbReference type="ARBA" id="ARBA00022741"/>
    </source>
</evidence>
<dbReference type="SUPFAM" id="SSF55874">
    <property type="entry name" value="ATPase domain of HSP90 chaperone/DNA topoisomerase II/histidine kinase"/>
    <property type="match status" value="1"/>
</dbReference>
<evidence type="ECO:0000313" key="15">
    <source>
        <dbReference type="EMBL" id="SFI54568.1"/>
    </source>
</evidence>
<keyword evidence="8 15" id="KW-0418">Kinase</keyword>
<keyword evidence="11" id="KW-0902">Two-component regulatory system</keyword>
<keyword evidence="7" id="KW-0547">Nucleotide-binding</keyword>
<keyword evidence="9" id="KW-0067">ATP-binding</keyword>
<dbReference type="GO" id="GO:0005886">
    <property type="term" value="C:plasma membrane"/>
    <property type="evidence" value="ECO:0007669"/>
    <property type="project" value="TreeGrafter"/>
</dbReference>
<feature type="transmembrane region" description="Helical" evidence="13">
    <location>
        <begin position="147"/>
        <end position="170"/>
    </location>
</feature>
<dbReference type="Pfam" id="PF02518">
    <property type="entry name" value="HATPase_c"/>
    <property type="match status" value="1"/>
</dbReference>
<dbReference type="EMBL" id="FOQL01000003">
    <property type="protein sequence ID" value="SFI54568.1"/>
    <property type="molecule type" value="Genomic_DNA"/>
</dbReference>
<dbReference type="OrthoDB" id="9809766at2"/>
<feature type="transmembrane region" description="Helical" evidence="13">
    <location>
        <begin position="7"/>
        <end position="28"/>
    </location>
</feature>
<dbReference type="PRINTS" id="PR00344">
    <property type="entry name" value="BCTRLSENSOR"/>
</dbReference>
<keyword evidence="6 13" id="KW-0812">Transmembrane</keyword>
<feature type="domain" description="Histidine kinase" evidence="14">
    <location>
        <begin position="231"/>
        <end position="439"/>
    </location>
</feature>
<dbReference type="InterPro" id="IPR050428">
    <property type="entry name" value="TCS_sensor_his_kinase"/>
</dbReference>
<dbReference type="CDD" id="cd00082">
    <property type="entry name" value="HisKA"/>
    <property type="match status" value="1"/>
</dbReference>
<dbReference type="GO" id="GO:0005524">
    <property type="term" value="F:ATP binding"/>
    <property type="evidence" value="ECO:0007669"/>
    <property type="project" value="UniProtKB-KW"/>
</dbReference>
<evidence type="ECO:0000256" key="10">
    <source>
        <dbReference type="ARBA" id="ARBA00022989"/>
    </source>
</evidence>
<evidence type="ECO:0000256" key="6">
    <source>
        <dbReference type="ARBA" id="ARBA00022692"/>
    </source>
</evidence>
<evidence type="ECO:0000256" key="12">
    <source>
        <dbReference type="ARBA" id="ARBA00023136"/>
    </source>
</evidence>
<evidence type="ECO:0000256" key="1">
    <source>
        <dbReference type="ARBA" id="ARBA00000085"/>
    </source>
</evidence>
<dbReference type="SUPFAM" id="SSF47384">
    <property type="entry name" value="Homodimeric domain of signal transducing histidine kinase"/>
    <property type="match status" value="1"/>
</dbReference>
<organism evidence="15 16">
    <name type="scientific">Pseudomonas guineae</name>
    <dbReference type="NCBI Taxonomy" id="425504"/>
    <lineage>
        <taxon>Bacteria</taxon>
        <taxon>Pseudomonadati</taxon>
        <taxon>Pseudomonadota</taxon>
        <taxon>Gammaproteobacteria</taxon>
        <taxon>Pseudomonadales</taxon>
        <taxon>Pseudomonadaceae</taxon>
        <taxon>Pseudomonas</taxon>
    </lineage>
</organism>
<dbReference type="AlphaFoldDB" id="A0A1I3J3N4"/>
<dbReference type="RefSeq" id="WP_090242151.1">
    <property type="nucleotide sequence ID" value="NZ_FOQL01000003.1"/>
</dbReference>
<dbReference type="InterPro" id="IPR036890">
    <property type="entry name" value="HATPase_C_sf"/>
</dbReference>
<dbReference type="InterPro" id="IPR013727">
    <property type="entry name" value="2CSK_N"/>
</dbReference>
<dbReference type="GO" id="GO:0000155">
    <property type="term" value="F:phosphorelay sensor kinase activity"/>
    <property type="evidence" value="ECO:0007669"/>
    <property type="project" value="InterPro"/>
</dbReference>
<dbReference type="EC" id="2.7.13.3" evidence="3"/>
<sequence>MSLRLRLSLILGSAFVLLWSLAAVWMLFDLRNQLMLTLDQRLASSARMVSGLLLQLPQLQQTEGSAPLSTEQLGMPEGIACQISSVRGEILASSRAAPGSALGVEEKGFHERNIDGVTWRTFTLIEGDMRVTTADRLDERDTLNRSILLAAAAPVVLALLGSLLVLWVGLSRELSPLRRIRQALAERSADSIEPLHIDGLPQELQPLVATQNQLFQRIGQAIERERRLTDDAAHELRSPLTAIKTHLQVASMTEGATARQALAHAEAGTDRLHQTLEQLLLLARVEGRLPFDEPLQYSAAQVAHMAISDAQQPGSQPIELHLLDASAQRLLAMPPTLAIAALRNLLDNAQRHNSADTAVSLSVQLRGEHVCFSVQDAGPGVAPEKLPQLTARFWRNSSGDGSGLGLSIVNAIAQRCGGALEFVSSANGLRVNLVLPSRSASDPL</sequence>